<feature type="region of interest" description="Disordered" evidence="1">
    <location>
        <begin position="466"/>
        <end position="487"/>
    </location>
</feature>
<evidence type="ECO:0000313" key="3">
    <source>
        <dbReference type="Proteomes" id="UP000077202"/>
    </source>
</evidence>
<evidence type="ECO:0000256" key="1">
    <source>
        <dbReference type="SAM" id="MobiDB-lite"/>
    </source>
</evidence>
<organism evidence="2 3">
    <name type="scientific">Marchantia polymorpha subsp. ruderalis</name>
    <dbReference type="NCBI Taxonomy" id="1480154"/>
    <lineage>
        <taxon>Eukaryota</taxon>
        <taxon>Viridiplantae</taxon>
        <taxon>Streptophyta</taxon>
        <taxon>Embryophyta</taxon>
        <taxon>Marchantiophyta</taxon>
        <taxon>Marchantiopsida</taxon>
        <taxon>Marchantiidae</taxon>
        <taxon>Marchantiales</taxon>
        <taxon>Marchantiaceae</taxon>
        <taxon>Marchantia</taxon>
    </lineage>
</organism>
<gene>
    <name evidence="2" type="ORF">AXG93_3256s1860</name>
</gene>
<sequence>MDDRGSRRIIENHRVGRNVGDKRPGPNGRFLLRENASSAFSKSFLVKGSSAMRLRRKQEKASSAQATAEELLLRTYEALDIYALVKEKRLRRQSLAFGGCGEFAQTTDVHYPIQERYIESYTAADGSAEATADWFARIPARVDCGEAQLPPVGMEEEASFGALFKHSKSSKNGYKTSDYKDCLRRNVAVALIQLLQPHRTTYMTSWQVGFVELALARASIHWARILWKATRQHAFEEKGGSINQLSPFLINSYRSMECLTTSERVQFPLLSRSNPGRYVKDVEVDTDEDKTPACTPPAQPRAEEEPRAARVPQKRKWEGEAEQSQQRDATAPNRKRAMQELCSRSKQKARMLVLPASSAETGRAAESRNSPSSGEDASARATGRSADLPTPKARTPSEEARRSSGQGRQHAAPTNVPTTDRRFASEQVPFDDSTSGSGAAVAAAKATQPNCRESLEISVATEILNSEDDEDESSSEEQEEESVQGTSTRVLCEQVVPLLRYLDRKVAKYGDSRHRGSYVELVRNRTRIKVMTSPLLAYLDKTVKDLELKNDALRGHLALSRKLQKAVNQMRDNKADEAQK</sequence>
<feature type="region of interest" description="Disordered" evidence="1">
    <location>
        <begin position="283"/>
        <end position="454"/>
    </location>
</feature>
<comment type="caution">
    <text evidence="2">The sequence shown here is derived from an EMBL/GenBank/DDBJ whole genome shotgun (WGS) entry which is preliminary data.</text>
</comment>
<evidence type="ECO:0000313" key="2">
    <source>
        <dbReference type="EMBL" id="OAE20939.1"/>
    </source>
</evidence>
<keyword evidence="3" id="KW-1185">Reference proteome</keyword>
<dbReference type="AlphaFoldDB" id="A0A176VJ21"/>
<dbReference type="EMBL" id="LVLJ01003561">
    <property type="protein sequence ID" value="OAE20939.1"/>
    <property type="molecule type" value="Genomic_DNA"/>
</dbReference>
<reference evidence="2" key="1">
    <citation type="submission" date="2016-03" db="EMBL/GenBank/DDBJ databases">
        <title>Mechanisms controlling the formation of the plant cell surface in tip-growing cells are functionally conserved among land plants.</title>
        <authorList>
            <person name="Honkanen S."/>
            <person name="Jones V.A."/>
            <person name="Morieri G."/>
            <person name="Champion C."/>
            <person name="Hetherington A.J."/>
            <person name="Kelly S."/>
            <person name="Saint-Marcoux D."/>
            <person name="Proust H."/>
            <person name="Prescott H."/>
            <person name="Dolan L."/>
        </authorList>
    </citation>
    <scope>NUCLEOTIDE SEQUENCE [LARGE SCALE GENOMIC DNA]</scope>
    <source>
        <tissue evidence="2">Whole gametophyte</tissue>
    </source>
</reference>
<dbReference type="Proteomes" id="UP000077202">
    <property type="component" value="Unassembled WGS sequence"/>
</dbReference>
<accession>A0A176VJ21</accession>
<proteinExistence type="predicted"/>
<protein>
    <submittedName>
        <fullName evidence="2">Uncharacterized protein</fullName>
    </submittedName>
</protein>
<feature type="compositionally biased region" description="Acidic residues" evidence="1">
    <location>
        <begin position="466"/>
        <end position="482"/>
    </location>
</feature>
<name>A0A176VJ21_MARPO</name>